<dbReference type="OrthoDB" id="3239788at2759"/>
<reference evidence="1 2" key="1">
    <citation type="submission" date="2014-04" db="EMBL/GenBank/DDBJ databases">
        <authorList>
            <consortium name="DOE Joint Genome Institute"/>
            <person name="Kuo A."/>
            <person name="Zuccaro A."/>
            <person name="Kohler A."/>
            <person name="Nagy L.G."/>
            <person name="Floudas D."/>
            <person name="Copeland A."/>
            <person name="Barry K.W."/>
            <person name="Cichocki N."/>
            <person name="Veneault-Fourrey C."/>
            <person name="LaButti K."/>
            <person name="Lindquist E.A."/>
            <person name="Lipzen A."/>
            <person name="Lundell T."/>
            <person name="Morin E."/>
            <person name="Murat C."/>
            <person name="Sun H."/>
            <person name="Tunlid A."/>
            <person name="Henrissat B."/>
            <person name="Grigoriev I.V."/>
            <person name="Hibbett D.S."/>
            <person name="Martin F."/>
            <person name="Nordberg H.P."/>
            <person name="Cantor M.N."/>
            <person name="Hua S.X."/>
        </authorList>
    </citation>
    <scope>NUCLEOTIDE SEQUENCE [LARGE SCALE GENOMIC DNA]</scope>
    <source>
        <strain evidence="1 2">MAFF 305830</strain>
    </source>
</reference>
<reference evidence="2" key="2">
    <citation type="submission" date="2015-01" db="EMBL/GenBank/DDBJ databases">
        <title>Evolutionary Origins and Diversification of the Mycorrhizal Mutualists.</title>
        <authorList>
            <consortium name="DOE Joint Genome Institute"/>
            <consortium name="Mycorrhizal Genomics Consortium"/>
            <person name="Kohler A."/>
            <person name="Kuo A."/>
            <person name="Nagy L.G."/>
            <person name="Floudas D."/>
            <person name="Copeland A."/>
            <person name="Barry K.W."/>
            <person name="Cichocki N."/>
            <person name="Veneault-Fourrey C."/>
            <person name="LaButti K."/>
            <person name="Lindquist E.A."/>
            <person name="Lipzen A."/>
            <person name="Lundell T."/>
            <person name="Morin E."/>
            <person name="Murat C."/>
            <person name="Riley R."/>
            <person name="Ohm R."/>
            <person name="Sun H."/>
            <person name="Tunlid A."/>
            <person name="Henrissat B."/>
            <person name="Grigoriev I.V."/>
            <person name="Hibbett D.S."/>
            <person name="Martin F."/>
        </authorList>
    </citation>
    <scope>NUCLEOTIDE SEQUENCE [LARGE SCALE GENOMIC DNA]</scope>
    <source>
        <strain evidence="2">MAFF 305830</strain>
    </source>
</reference>
<organism evidence="1 2">
    <name type="scientific">Serendipita vermifera MAFF 305830</name>
    <dbReference type="NCBI Taxonomy" id="933852"/>
    <lineage>
        <taxon>Eukaryota</taxon>
        <taxon>Fungi</taxon>
        <taxon>Dikarya</taxon>
        <taxon>Basidiomycota</taxon>
        <taxon>Agaricomycotina</taxon>
        <taxon>Agaricomycetes</taxon>
        <taxon>Sebacinales</taxon>
        <taxon>Serendipitaceae</taxon>
        <taxon>Serendipita</taxon>
    </lineage>
</organism>
<dbReference type="HOGENOM" id="CLU_415706_0_0_1"/>
<name>A0A0C3AYR7_SERVB</name>
<gene>
    <name evidence="1" type="ORF">M408DRAFT_233509</name>
</gene>
<protein>
    <submittedName>
        <fullName evidence="1">Uncharacterized protein</fullName>
    </submittedName>
</protein>
<evidence type="ECO:0000313" key="2">
    <source>
        <dbReference type="Proteomes" id="UP000054097"/>
    </source>
</evidence>
<proteinExistence type="predicted"/>
<dbReference type="EMBL" id="KN824324">
    <property type="protein sequence ID" value="KIM24416.1"/>
    <property type="molecule type" value="Genomic_DNA"/>
</dbReference>
<sequence>MADPTNIRVRQGPNGNEETQYRAHLLQFANVPKPVVLPRRRSPAEFRTTTGSIEQTNIAEFNRMNLSAHKEPLYSPHSPRVPPTFVTLPPELQISIFKDLLSPYNTSYTRSILHQRTTLLLLSRQIHDLVMATPSLWAFVSISGPIVNHTMTKRLLERSGGAGLWWVFDLRNNCEDTWYTRSKWCTSSVLHTLFETYLLPTITRTTKLHIIIDSPPLFHAVFTSFRGVPSPLLKELKIVTGKLNSESLMHTYKYDPPTTTSPARELELVTAKDMLGGRAPHLDSVSIHCASITYLHAILQSLENRQATEQSHHVLMQTRINLKYLDLSMQNAMEAETFYDIMDVVAPTLEFLVLRNGGPVQQLRLDSTTNLPYRAWNRSTAQRSDVVSLPSLTGLVIGGMITKYLGSLLFILSFPLLSSLGIHGVRAQECEGVWNLLSQFPVTPLLSHPKEASMHRTHALQYLRTLELFDIDPSWEILRDLNANKDDFVSLSGYRSLFREFLGSLPSLTELRMRKVGIRLLTALSGLTEDSSSTSDHPVPNLERLEVSCITYVLCISESGDENQYSTSDTWNSVEEAIPLKPRELGRLLLRVLESRARVTNIHGKVGGIRRLHLDGDEWAMQRGSKEEFLAQLAELDEAPLIHWDARAPFFADYYDSTEI</sequence>
<dbReference type="AlphaFoldDB" id="A0A0C3AYR7"/>
<evidence type="ECO:0000313" key="1">
    <source>
        <dbReference type="EMBL" id="KIM24416.1"/>
    </source>
</evidence>
<dbReference type="Proteomes" id="UP000054097">
    <property type="component" value="Unassembled WGS sequence"/>
</dbReference>
<accession>A0A0C3AYR7</accession>
<keyword evidence="2" id="KW-1185">Reference proteome</keyword>